<dbReference type="InterPro" id="IPR003797">
    <property type="entry name" value="DegV"/>
</dbReference>
<dbReference type="GO" id="GO:0008289">
    <property type="term" value="F:lipid binding"/>
    <property type="evidence" value="ECO:0007669"/>
    <property type="project" value="UniProtKB-KW"/>
</dbReference>
<dbReference type="EMBL" id="DVMU01000205">
    <property type="protein sequence ID" value="HIU34817.1"/>
    <property type="molecule type" value="Genomic_DNA"/>
</dbReference>
<dbReference type="SUPFAM" id="SSF82549">
    <property type="entry name" value="DAK1/DegV-like"/>
    <property type="match status" value="1"/>
</dbReference>
<comment type="caution">
    <text evidence="2">The sequence shown here is derived from an EMBL/GenBank/DDBJ whole genome shotgun (WGS) entry which is preliminary data.</text>
</comment>
<dbReference type="PANTHER" id="PTHR33434">
    <property type="entry name" value="DEGV DOMAIN-CONTAINING PROTEIN DR_1986-RELATED"/>
    <property type="match status" value="1"/>
</dbReference>
<dbReference type="Proteomes" id="UP000824072">
    <property type="component" value="Unassembled WGS sequence"/>
</dbReference>
<gene>
    <name evidence="2" type="ORF">IAB02_09655</name>
</gene>
<reference evidence="2" key="1">
    <citation type="submission" date="2020-10" db="EMBL/GenBank/DDBJ databases">
        <authorList>
            <person name="Gilroy R."/>
        </authorList>
    </citation>
    <scope>NUCLEOTIDE SEQUENCE</scope>
    <source>
        <strain evidence="2">ChiHcec3-11533</strain>
    </source>
</reference>
<dbReference type="InterPro" id="IPR050270">
    <property type="entry name" value="DegV_domain_contain"/>
</dbReference>
<reference evidence="2" key="2">
    <citation type="journal article" date="2021" name="PeerJ">
        <title>Extensive microbial diversity within the chicken gut microbiome revealed by metagenomics and culture.</title>
        <authorList>
            <person name="Gilroy R."/>
            <person name="Ravi A."/>
            <person name="Getino M."/>
            <person name="Pursley I."/>
            <person name="Horton D.L."/>
            <person name="Alikhan N.F."/>
            <person name="Baker D."/>
            <person name="Gharbi K."/>
            <person name="Hall N."/>
            <person name="Watson M."/>
            <person name="Adriaenssens E.M."/>
            <person name="Foster-Nyarko E."/>
            <person name="Jarju S."/>
            <person name="Secka A."/>
            <person name="Antonio M."/>
            <person name="Oren A."/>
            <person name="Chaudhuri R.R."/>
            <person name="La Ragione R."/>
            <person name="Hildebrand F."/>
            <person name="Pallen M.J."/>
        </authorList>
    </citation>
    <scope>NUCLEOTIDE SEQUENCE</scope>
    <source>
        <strain evidence="2">ChiHcec3-11533</strain>
    </source>
</reference>
<dbReference type="Gene3D" id="3.40.50.10170">
    <property type="match status" value="1"/>
</dbReference>
<dbReference type="InterPro" id="IPR043168">
    <property type="entry name" value="DegV_C"/>
</dbReference>
<proteinExistence type="predicted"/>
<sequence length="278" mass="30389">MIVLVTDSTAYLTAAEAASLGVMVLPMTYSVDANAPINERYVDDNGDFERLIRENPTTLRTSQVPCARFQQAFEELTRSGHQVLCLTMSSRLSGTFANALTAARELPGAPIRVVDSLTTAAGLYLLVREARSLLFRGATIDEAADRLLQMRKQAYTYFSVDDMEPLRRSGRLGGIKQSVSTILNLRPMLKCEDGSILSYAVVRGQNEQRRALVKAVPENVGQSVVVEHLMADERALKLANALREQGKAVEMRKVGPVLGIHLGIGCLGVSWIGDKPNL</sequence>
<organism evidence="2 3">
    <name type="scientific">Candidatus Pullichristensenella excrementigallinarum</name>
    <dbReference type="NCBI Taxonomy" id="2840907"/>
    <lineage>
        <taxon>Bacteria</taxon>
        <taxon>Bacillati</taxon>
        <taxon>Bacillota</taxon>
        <taxon>Clostridia</taxon>
        <taxon>Candidatus Pullichristensenella</taxon>
    </lineage>
</organism>
<dbReference type="AlphaFoldDB" id="A0A9D1ICN1"/>
<name>A0A9D1ICN1_9FIRM</name>
<keyword evidence="1" id="KW-0446">Lipid-binding</keyword>
<evidence type="ECO:0000313" key="2">
    <source>
        <dbReference type="EMBL" id="HIU34817.1"/>
    </source>
</evidence>
<evidence type="ECO:0000256" key="1">
    <source>
        <dbReference type="ARBA" id="ARBA00023121"/>
    </source>
</evidence>
<accession>A0A9D1ICN1</accession>
<dbReference type="Gene3D" id="3.30.1180.10">
    <property type="match status" value="1"/>
</dbReference>
<dbReference type="PROSITE" id="PS51482">
    <property type="entry name" value="DEGV"/>
    <property type="match status" value="1"/>
</dbReference>
<dbReference type="Pfam" id="PF02645">
    <property type="entry name" value="DegV"/>
    <property type="match status" value="1"/>
</dbReference>
<evidence type="ECO:0000313" key="3">
    <source>
        <dbReference type="Proteomes" id="UP000824072"/>
    </source>
</evidence>
<dbReference type="PANTHER" id="PTHR33434:SF2">
    <property type="entry name" value="FATTY ACID-BINDING PROTEIN TM_1468"/>
    <property type="match status" value="1"/>
</dbReference>
<protein>
    <submittedName>
        <fullName evidence="2">DegV family protein</fullName>
    </submittedName>
</protein>
<dbReference type="NCBIfam" id="TIGR00762">
    <property type="entry name" value="DegV"/>
    <property type="match status" value="1"/>
</dbReference>